<dbReference type="OrthoDB" id="2924818at2759"/>
<dbReference type="SUPFAM" id="SSF110857">
    <property type="entry name" value="Gamma-glutamyl cyclotransferase-like"/>
    <property type="match status" value="1"/>
</dbReference>
<dbReference type="EMBL" id="CAJOAX010000355">
    <property type="protein sequence ID" value="CAF3573741.1"/>
    <property type="molecule type" value="Genomic_DNA"/>
</dbReference>
<dbReference type="InterPro" id="IPR036568">
    <property type="entry name" value="GGCT-like_sf"/>
</dbReference>
<dbReference type="EMBL" id="CAJOBE010005267">
    <property type="protein sequence ID" value="CAF3966553.1"/>
    <property type="molecule type" value="Genomic_DNA"/>
</dbReference>
<dbReference type="CDD" id="cd06661">
    <property type="entry name" value="GGCT_like"/>
    <property type="match status" value="1"/>
</dbReference>
<evidence type="ECO:0000256" key="2">
    <source>
        <dbReference type="ARBA" id="ARBA00023239"/>
    </source>
</evidence>
<protein>
    <recommendedName>
        <fullName evidence="1">gamma-glutamylcyclotransferase</fullName>
        <ecNumber evidence="1">4.3.2.9</ecNumber>
    </recommendedName>
</protein>
<dbReference type="GO" id="GO:0003839">
    <property type="term" value="F:gamma-glutamylcyclotransferase activity"/>
    <property type="evidence" value="ECO:0007669"/>
    <property type="project" value="UniProtKB-EC"/>
</dbReference>
<comment type="caution">
    <text evidence="5">The sequence shown here is derived from an EMBL/GenBank/DDBJ whole genome shotgun (WGS) entry which is preliminary data.</text>
</comment>
<feature type="binding site" evidence="4">
    <location>
        <begin position="61"/>
        <end position="66"/>
    </location>
    <ligand>
        <name>substrate</name>
    </ligand>
</feature>
<dbReference type="Gene3D" id="3.10.490.10">
    <property type="entry name" value="Gamma-glutamyl cyclotransferase-like"/>
    <property type="match status" value="1"/>
</dbReference>
<dbReference type="Proteomes" id="UP000663823">
    <property type="component" value="Unassembled WGS sequence"/>
</dbReference>
<proteinExistence type="predicted"/>
<evidence type="ECO:0000313" key="5">
    <source>
        <dbReference type="EMBL" id="CAF1265653.1"/>
    </source>
</evidence>
<dbReference type="InterPro" id="IPR036400">
    <property type="entry name" value="Cyt_B5-like_heme/steroid_sf"/>
</dbReference>
<evidence type="ECO:0000313" key="8">
    <source>
        <dbReference type="EMBL" id="CAF3966553.1"/>
    </source>
</evidence>
<sequence length="345" mass="39923">MGDSVHRLNTSLSDENFKQSCASIRDKLVRLDQSFINSILEHDDPQKAEIVLPDGRQFIWYLAIGSMNNPISLYLRDLYPIVSYPVVCPNYRVVFRSPSGMADIEPDPGTEFHGVVHLLSNDEMARLDKMESMYRRIPVNVIDYQDQSHLVYAYTTIIPKKTVGLPSERYLDIIVKGCEYYNVRPEYINRLKQKQAVVPRKQSQEFQSFTDIPIDAFFSTEELARHNGTDPTLPMWVCINGKILEYSGLPTADHPEYEEQRRFYSFFQPLYGGRQADYGVAKGLYEPLYKIPLNEEDLSDEHHAMIEDTFITMTTKSSQNNSYWKLIGRLLRPDTEFSTSHVHLN</sequence>
<dbReference type="EMBL" id="CAJNOO010002413">
    <property type="protein sequence ID" value="CAF1265653.1"/>
    <property type="molecule type" value="Genomic_DNA"/>
</dbReference>
<dbReference type="EMBL" id="CAJNOU010004812">
    <property type="protein sequence ID" value="CAF1455700.1"/>
    <property type="molecule type" value="Genomic_DNA"/>
</dbReference>
<keyword evidence="2" id="KW-0456">Lyase</keyword>
<gene>
    <name evidence="8" type="ORF">FNK824_LOCUS24088</name>
    <name evidence="7" type="ORF">OTI717_LOCUS5444</name>
    <name evidence="5" type="ORF">RFH988_LOCUS27917</name>
    <name evidence="6" type="ORF">SEV965_LOCUS33914</name>
</gene>
<dbReference type="PANTHER" id="PTHR12935:SF0">
    <property type="entry name" value="GAMMA-GLUTAMYLCYCLOTRANSFERASE"/>
    <property type="match status" value="1"/>
</dbReference>
<evidence type="ECO:0000256" key="4">
    <source>
        <dbReference type="PIRSR" id="PIRSR617939-2"/>
    </source>
</evidence>
<evidence type="ECO:0000313" key="6">
    <source>
        <dbReference type="EMBL" id="CAF1455700.1"/>
    </source>
</evidence>
<feature type="binding site" evidence="4">
    <location>
        <position position="170"/>
    </location>
    <ligand>
        <name>substrate</name>
    </ligand>
</feature>
<dbReference type="Proteomes" id="UP000663882">
    <property type="component" value="Unassembled WGS sequence"/>
</dbReference>
<evidence type="ECO:0000313" key="7">
    <source>
        <dbReference type="EMBL" id="CAF3573741.1"/>
    </source>
</evidence>
<evidence type="ECO:0000256" key="1">
    <source>
        <dbReference type="ARBA" id="ARBA00012346"/>
    </source>
</evidence>
<dbReference type="InterPro" id="IPR017939">
    <property type="entry name" value="G-Glutamylcylcotransferase"/>
</dbReference>
<dbReference type="SUPFAM" id="SSF55856">
    <property type="entry name" value="Cytochrome b5-like heme/steroid binding domain"/>
    <property type="match status" value="1"/>
</dbReference>
<dbReference type="Proteomes" id="UP000663874">
    <property type="component" value="Unassembled WGS sequence"/>
</dbReference>
<dbReference type="InterPro" id="IPR013024">
    <property type="entry name" value="GGCT-like"/>
</dbReference>
<dbReference type="AlphaFoldDB" id="A0A815BC38"/>
<dbReference type="PANTHER" id="PTHR12935">
    <property type="entry name" value="GAMMA-GLUTAMYLCYCLOTRANSFERASE"/>
    <property type="match status" value="1"/>
</dbReference>
<accession>A0A815BC38</accession>
<dbReference type="EC" id="4.3.2.9" evidence="1"/>
<feature type="active site" description="Proton acceptor" evidence="3">
    <location>
        <position position="131"/>
    </location>
</feature>
<name>A0A815BC38_9BILA</name>
<evidence type="ECO:0000313" key="9">
    <source>
        <dbReference type="Proteomes" id="UP000663882"/>
    </source>
</evidence>
<dbReference type="Proteomes" id="UP000663889">
    <property type="component" value="Unassembled WGS sequence"/>
</dbReference>
<dbReference type="Pfam" id="PF13772">
    <property type="entry name" value="AIG2_2"/>
    <property type="match status" value="1"/>
</dbReference>
<evidence type="ECO:0000256" key="3">
    <source>
        <dbReference type="PIRSR" id="PIRSR617939-1"/>
    </source>
</evidence>
<reference evidence="5" key="1">
    <citation type="submission" date="2021-02" db="EMBL/GenBank/DDBJ databases">
        <authorList>
            <person name="Nowell W R."/>
        </authorList>
    </citation>
    <scope>NUCLEOTIDE SEQUENCE</scope>
</reference>
<organism evidence="5 9">
    <name type="scientific">Rotaria sordida</name>
    <dbReference type="NCBI Taxonomy" id="392033"/>
    <lineage>
        <taxon>Eukaryota</taxon>
        <taxon>Metazoa</taxon>
        <taxon>Spiralia</taxon>
        <taxon>Gnathifera</taxon>
        <taxon>Rotifera</taxon>
        <taxon>Eurotatoria</taxon>
        <taxon>Bdelloidea</taxon>
        <taxon>Philodinida</taxon>
        <taxon>Philodinidae</taxon>
        <taxon>Rotaria</taxon>
    </lineage>
</organism>